<sequence>MCAIVCALCIGFVLAGCSNDDAYEPAELSPVVDTPTILESGVLTVGLNADNAPFTGTSNGKLVGLYVDSAYALADQMGLTVKFVDVGADGGLDALNSGTVDIVFGMDASVVDETVWLSDSVAETGVTLFAAPDNATAPAADSAPMIAAQVSSKSAWAVENVFGSSSVVAASNLESAFSSLETGDAAYVAADGVIGSYAAKDFKVEVVPVAVLEQPTAQCIAVLASNQDLVDAVTAAVASVNDGGILDLVAKKWLGSPVDLASLPLIEGTAAPAETAEEGGEAAIDEEGAATEEGAGSEEGAAAEEGSVEADLSDSLDSDTSSAGANAVLPSGGTAADAGLA</sequence>
<dbReference type="SUPFAM" id="SSF53850">
    <property type="entry name" value="Periplasmic binding protein-like II"/>
    <property type="match status" value="1"/>
</dbReference>
<feature type="domain" description="Solute-binding protein family 3/N-terminal" evidence="4">
    <location>
        <begin position="42"/>
        <end position="257"/>
    </location>
</feature>
<feature type="compositionally biased region" description="Acidic residues" evidence="2">
    <location>
        <begin position="306"/>
        <end position="317"/>
    </location>
</feature>
<evidence type="ECO:0000313" key="5">
    <source>
        <dbReference type="EMBL" id="ACV22552.1"/>
    </source>
</evidence>
<feature type="region of interest" description="Disordered" evidence="2">
    <location>
        <begin position="273"/>
        <end position="341"/>
    </location>
</feature>
<keyword evidence="1 3" id="KW-0732">Signal</keyword>
<organism evidence="5 6">
    <name type="scientific">Slackia heliotrinireducens (strain ATCC 29202 / DSM 20476 / NCTC 11029 / RHS 1)</name>
    <name type="common">Peptococcus heliotrinreducens</name>
    <dbReference type="NCBI Taxonomy" id="471855"/>
    <lineage>
        <taxon>Bacteria</taxon>
        <taxon>Bacillati</taxon>
        <taxon>Actinomycetota</taxon>
        <taxon>Coriobacteriia</taxon>
        <taxon>Eggerthellales</taxon>
        <taxon>Eggerthellaceae</taxon>
        <taxon>Slackia</taxon>
    </lineage>
</organism>
<accession>C7N6L7</accession>
<reference evidence="5 6" key="1">
    <citation type="journal article" date="2009" name="Stand. Genomic Sci.">
        <title>Complete genome sequence of Slackia heliotrinireducens type strain (RHS 1).</title>
        <authorList>
            <person name="Pukall R."/>
            <person name="Lapidus A."/>
            <person name="Nolan M."/>
            <person name="Copeland A."/>
            <person name="Glavina Del Rio T."/>
            <person name="Lucas S."/>
            <person name="Chen F."/>
            <person name="Tice H."/>
            <person name="Cheng J.F."/>
            <person name="Chertkov O."/>
            <person name="Bruce D."/>
            <person name="Goodwin L."/>
            <person name="Kuske C."/>
            <person name="Brettin T."/>
            <person name="Detter J.C."/>
            <person name="Han C."/>
            <person name="Pitluck S."/>
            <person name="Pati A."/>
            <person name="Mavrommatis K."/>
            <person name="Ivanova N."/>
            <person name="Ovchinnikova G."/>
            <person name="Chen A."/>
            <person name="Palaniappan K."/>
            <person name="Schneider S."/>
            <person name="Rohde M."/>
            <person name="Chain P."/>
            <person name="D'haeseleer P."/>
            <person name="Goker M."/>
            <person name="Bristow J."/>
            <person name="Eisen J.A."/>
            <person name="Markowitz V."/>
            <person name="Kyrpides N.C."/>
            <person name="Klenk H.P."/>
            <person name="Hugenholtz P."/>
        </authorList>
    </citation>
    <scope>NUCLEOTIDE SEQUENCE [LARGE SCALE GENOMIC DNA]</scope>
    <source>
        <strain evidence="6">ATCC 29202 / DSM 20476 / NCTC 11029 / RHS 1</strain>
    </source>
</reference>
<dbReference type="HOGENOM" id="CLU_068857_0_0_11"/>
<dbReference type="InterPro" id="IPR001638">
    <property type="entry name" value="Solute-binding_3/MltF_N"/>
</dbReference>
<protein>
    <submittedName>
        <fullName evidence="5">Periplasmic component of amino acid ABC-type transporter/signal transduction system</fullName>
    </submittedName>
</protein>
<evidence type="ECO:0000256" key="1">
    <source>
        <dbReference type="ARBA" id="ARBA00022729"/>
    </source>
</evidence>
<dbReference type="Proteomes" id="UP000002026">
    <property type="component" value="Chromosome"/>
</dbReference>
<evidence type="ECO:0000259" key="4">
    <source>
        <dbReference type="SMART" id="SM00062"/>
    </source>
</evidence>
<dbReference type="AlphaFoldDB" id="C7N6L7"/>
<dbReference type="Gene3D" id="3.40.190.10">
    <property type="entry name" value="Periplasmic binding protein-like II"/>
    <property type="match status" value="2"/>
</dbReference>
<evidence type="ECO:0000256" key="2">
    <source>
        <dbReference type="SAM" id="MobiDB-lite"/>
    </source>
</evidence>
<dbReference type="EMBL" id="CP001684">
    <property type="protein sequence ID" value="ACV22552.1"/>
    <property type="molecule type" value="Genomic_DNA"/>
</dbReference>
<name>C7N6L7_SLAHD</name>
<gene>
    <name evidence="5" type="ordered locus">Shel_15320</name>
</gene>
<feature type="compositionally biased region" description="Low complexity" evidence="2">
    <location>
        <begin position="291"/>
        <end position="305"/>
    </location>
</feature>
<dbReference type="KEGG" id="shi:Shel_15320"/>
<feature type="signal peptide" evidence="3">
    <location>
        <begin position="1"/>
        <end position="22"/>
    </location>
</feature>
<dbReference type="STRING" id="471855.Shel_15320"/>
<dbReference type="eggNOG" id="COG0834">
    <property type="taxonomic scope" value="Bacteria"/>
</dbReference>
<dbReference type="SMART" id="SM00062">
    <property type="entry name" value="PBPb"/>
    <property type="match status" value="1"/>
</dbReference>
<dbReference type="PANTHER" id="PTHR35936">
    <property type="entry name" value="MEMBRANE-BOUND LYTIC MUREIN TRANSGLYCOSYLASE F"/>
    <property type="match status" value="1"/>
</dbReference>
<dbReference type="PANTHER" id="PTHR35936:SF19">
    <property type="entry name" value="AMINO-ACID-BINDING PROTEIN YXEM-RELATED"/>
    <property type="match status" value="1"/>
</dbReference>
<keyword evidence="6" id="KW-1185">Reference proteome</keyword>
<proteinExistence type="predicted"/>
<feature type="compositionally biased region" description="Acidic residues" evidence="2">
    <location>
        <begin position="275"/>
        <end position="290"/>
    </location>
</feature>
<evidence type="ECO:0000313" key="6">
    <source>
        <dbReference type="Proteomes" id="UP000002026"/>
    </source>
</evidence>
<feature type="chain" id="PRO_5038849301" evidence="3">
    <location>
        <begin position="23"/>
        <end position="341"/>
    </location>
</feature>
<dbReference type="Pfam" id="PF00497">
    <property type="entry name" value="SBP_bac_3"/>
    <property type="match status" value="1"/>
</dbReference>
<evidence type="ECO:0000256" key="3">
    <source>
        <dbReference type="SAM" id="SignalP"/>
    </source>
</evidence>